<accession>A0A1X6YBL2</accession>
<dbReference type="Pfam" id="PF07386">
    <property type="entry name" value="DUF1499"/>
    <property type="match status" value="1"/>
</dbReference>
<evidence type="ECO:0000313" key="1">
    <source>
        <dbReference type="EMBL" id="SLN16129.1"/>
    </source>
</evidence>
<organism evidence="1 2">
    <name type="scientific">Roseovarius albus</name>
    <dbReference type="NCBI Taxonomy" id="1247867"/>
    <lineage>
        <taxon>Bacteria</taxon>
        <taxon>Pseudomonadati</taxon>
        <taxon>Pseudomonadota</taxon>
        <taxon>Alphaproteobacteria</taxon>
        <taxon>Rhodobacterales</taxon>
        <taxon>Roseobacteraceae</taxon>
        <taxon>Roseovarius</taxon>
    </lineage>
</organism>
<reference evidence="1 2" key="1">
    <citation type="submission" date="2017-03" db="EMBL/GenBank/DDBJ databases">
        <authorList>
            <person name="Afonso C.L."/>
            <person name="Miller P.J."/>
            <person name="Scott M.A."/>
            <person name="Spackman E."/>
            <person name="Goraichik I."/>
            <person name="Dimitrov K.M."/>
            <person name="Suarez D.L."/>
            <person name="Swayne D.E."/>
        </authorList>
    </citation>
    <scope>NUCLEOTIDE SEQUENCE [LARGE SCALE GENOMIC DNA]</scope>
    <source>
        <strain evidence="1 2">CECT 7450</strain>
    </source>
</reference>
<evidence type="ECO:0008006" key="3">
    <source>
        <dbReference type="Google" id="ProtNLM"/>
    </source>
</evidence>
<dbReference type="AlphaFoldDB" id="A0A1X6YBL2"/>
<dbReference type="Proteomes" id="UP000193061">
    <property type="component" value="Unassembled WGS sequence"/>
</dbReference>
<protein>
    <recommendedName>
        <fullName evidence="3">DUF1499 domain-containing protein</fullName>
    </recommendedName>
</protein>
<name>A0A1X6YBL2_9RHOB</name>
<keyword evidence="2" id="KW-1185">Reference proteome</keyword>
<dbReference type="EMBL" id="FWFX01000001">
    <property type="protein sequence ID" value="SLN16129.1"/>
    <property type="molecule type" value="Genomic_DNA"/>
</dbReference>
<dbReference type="OrthoDB" id="8479024at2"/>
<sequence length="137" mass="15466">MNFLLWVIIGGVLAFGLYVRLAPSDLQKWHNLPDNIAHVDMQGGAMRVVEGGDKTQLQHFDEIALQDPSTQRLAGSVDDGMVTYVSRSKLWGFPDYTTARLRGGRLEIYGRSRFGRSDFAVNATRIDNWLRLLIERG</sequence>
<gene>
    <name evidence="1" type="ORF">ROA7450_00406</name>
</gene>
<proteinExistence type="predicted"/>
<evidence type="ECO:0000313" key="2">
    <source>
        <dbReference type="Proteomes" id="UP000193061"/>
    </source>
</evidence>
<dbReference type="InterPro" id="IPR010865">
    <property type="entry name" value="DUF1499"/>
</dbReference>